<reference evidence="2" key="1">
    <citation type="journal article" date="2022" name="bioRxiv">
        <title>Sequencing and chromosome-scale assembly of the giantPleurodeles waltlgenome.</title>
        <authorList>
            <person name="Brown T."/>
            <person name="Elewa A."/>
            <person name="Iarovenko S."/>
            <person name="Subramanian E."/>
            <person name="Araus A.J."/>
            <person name="Petzold A."/>
            <person name="Susuki M."/>
            <person name="Suzuki K.-i.T."/>
            <person name="Hayashi T."/>
            <person name="Toyoda A."/>
            <person name="Oliveira C."/>
            <person name="Osipova E."/>
            <person name="Leigh N.D."/>
            <person name="Simon A."/>
            <person name="Yun M.H."/>
        </authorList>
    </citation>
    <scope>NUCLEOTIDE SEQUENCE</scope>
    <source>
        <strain evidence="2">20211129_DDA</strain>
        <tissue evidence="2">Liver</tissue>
    </source>
</reference>
<evidence type="ECO:0000313" key="2">
    <source>
        <dbReference type="EMBL" id="KAJ1215176.1"/>
    </source>
</evidence>
<dbReference type="PROSITE" id="PS50042">
    <property type="entry name" value="CNMP_BINDING_3"/>
    <property type="match status" value="1"/>
</dbReference>
<comment type="caution">
    <text evidence="2">The sequence shown here is derived from an EMBL/GenBank/DDBJ whole genome shotgun (WGS) entry which is preliminary data.</text>
</comment>
<evidence type="ECO:0000313" key="3">
    <source>
        <dbReference type="Proteomes" id="UP001066276"/>
    </source>
</evidence>
<feature type="non-terminal residue" evidence="2">
    <location>
        <position position="1"/>
    </location>
</feature>
<dbReference type="Gene3D" id="2.60.120.10">
    <property type="entry name" value="Jelly Rolls"/>
    <property type="match status" value="1"/>
</dbReference>
<organism evidence="2 3">
    <name type="scientific">Pleurodeles waltl</name>
    <name type="common">Iberian ribbed newt</name>
    <dbReference type="NCBI Taxonomy" id="8319"/>
    <lineage>
        <taxon>Eukaryota</taxon>
        <taxon>Metazoa</taxon>
        <taxon>Chordata</taxon>
        <taxon>Craniata</taxon>
        <taxon>Vertebrata</taxon>
        <taxon>Euteleostomi</taxon>
        <taxon>Amphibia</taxon>
        <taxon>Batrachia</taxon>
        <taxon>Caudata</taxon>
        <taxon>Salamandroidea</taxon>
        <taxon>Salamandridae</taxon>
        <taxon>Pleurodelinae</taxon>
        <taxon>Pleurodeles</taxon>
    </lineage>
</organism>
<dbReference type="InterPro" id="IPR000595">
    <property type="entry name" value="cNMP-bd_dom"/>
</dbReference>
<dbReference type="PANTHER" id="PTHR23011:SF41">
    <property type="entry name" value="CYCLIC NUCLEOTIDE-BINDING DOMAIN-CONTAINING PROTEIN"/>
    <property type="match status" value="1"/>
</dbReference>
<gene>
    <name evidence="2" type="ORF">NDU88_002785</name>
</gene>
<feature type="domain" description="Cyclic nucleotide-binding" evidence="1">
    <location>
        <begin position="1"/>
        <end position="103"/>
    </location>
</feature>
<dbReference type="Pfam" id="PF00027">
    <property type="entry name" value="cNMP_binding"/>
    <property type="match status" value="1"/>
</dbReference>
<dbReference type="CDD" id="cd00038">
    <property type="entry name" value="CAP_ED"/>
    <property type="match status" value="1"/>
</dbReference>
<keyword evidence="3" id="KW-1185">Reference proteome</keyword>
<dbReference type="AlphaFoldDB" id="A0AAV7WR60"/>
<dbReference type="SUPFAM" id="SSF51206">
    <property type="entry name" value="cAMP-binding domain-like"/>
    <property type="match status" value="1"/>
</dbReference>
<protein>
    <recommendedName>
        <fullName evidence="1">Cyclic nucleotide-binding domain-containing protein</fullName>
    </recommendedName>
</protein>
<dbReference type="InterPro" id="IPR014710">
    <property type="entry name" value="RmlC-like_jellyroll"/>
</dbReference>
<proteinExistence type="predicted"/>
<dbReference type="EMBL" id="JANPWB010000001">
    <property type="protein sequence ID" value="KAJ1215176.1"/>
    <property type="molecule type" value="Genomic_DNA"/>
</dbReference>
<sequence>YEAKTLILKQGHLPIECYLILSGNLKVTYEDVNSKNQQLTNETLNEIEEGDFLGEISLLTGSQRPASVICKTDVELLVISKADFDCILGNVLQEQYNALSDFL</sequence>
<dbReference type="InterPro" id="IPR018490">
    <property type="entry name" value="cNMP-bd_dom_sf"/>
</dbReference>
<evidence type="ECO:0000259" key="1">
    <source>
        <dbReference type="PROSITE" id="PS50042"/>
    </source>
</evidence>
<feature type="non-terminal residue" evidence="2">
    <location>
        <position position="103"/>
    </location>
</feature>
<name>A0AAV7WR60_PLEWA</name>
<dbReference type="Proteomes" id="UP001066276">
    <property type="component" value="Chromosome 1_1"/>
</dbReference>
<accession>A0AAV7WR60</accession>
<dbReference type="PANTHER" id="PTHR23011">
    <property type="entry name" value="CYCLIC NUCLEOTIDE-BINDING DOMAIN CONTAINING PROTEIN"/>
    <property type="match status" value="1"/>
</dbReference>